<sequence length="64" mass="6209">MTATGVPVEERALAGQTVALIGGSAGIGLDTARRARAEGAAVVLTEKPAQYVAAVLGSINGSGS</sequence>
<dbReference type="EMBL" id="JBHSQK010000026">
    <property type="protein sequence ID" value="MFC5949017.1"/>
    <property type="molecule type" value="Genomic_DNA"/>
</dbReference>
<comment type="caution">
    <text evidence="1">The sequence shown here is derived from an EMBL/GenBank/DDBJ whole genome shotgun (WGS) entry which is preliminary data.</text>
</comment>
<dbReference type="InterPro" id="IPR036291">
    <property type="entry name" value="NAD(P)-bd_dom_sf"/>
</dbReference>
<accession>A0ABW1I5P7</accession>
<dbReference type="Gene3D" id="3.40.50.720">
    <property type="entry name" value="NAD(P)-binding Rossmann-like Domain"/>
    <property type="match status" value="1"/>
</dbReference>
<keyword evidence="2" id="KW-1185">Reference proteome</keyword>
<organism evidence="1 2">
    <name type="scientific">Pseudonocardia lutea</name>
    <dbReference type="NCBI Taxonomy" id="2172015"/>
    <lineage>
        <taxon>Bacteria</taxon>
        <taxon>Bacillati</taxon>
        <taxon>Actinomycetota</taxon>
        <taxon>Actinomycetes</taxon>
        <taxon>Pseudonocardiales</taxon>
        <taxon>Pseudonocardiaceae</taxon>
        <taxon>Pseudonocardia</taxon>
    </lineage>
</organism>
<reference evidence="2" key="1">
    <citation type="journal article" date="2019" name="Int. J. Syst. Evol. Microbiol.">
        <title>The Global Catalogue of Microorganisms (GCM) 10K type strain sequencing project: providing services to taxonomists for standard genome sequencing and annotation.</title>
        <authorList>
            <consortium name="The Broad Institute Genomics Platform"/>
            <consortium name="The Broad Institute Genome Sequencing Center for Infectious Disease"/>
            <person name="Wu L."/>
            <person name="Ma J."/>
        </authorList>
    </citation>
    <scope>NUCLEOTIDE SEQUENCE [LARGE SCALE GENOMIC DNA]</scope>
    <source>
        <strain evidence="2">CGMCC 4.7397</strain>
    </source>
</reference>
<dbReference type="RefSeq" id="WP_379566098.1">
    <property type="nucleotide sequence ID" value="NZ_JBHSQK010000026.1"/>
</dbReference>
<dbReference type="Proteomes" id="UP001596119">
    <property type="component" value="Unassembled WGS sequence"/>
</dbReference>
<gene>
    <name evidence="1" type="ORF">ACFQH9_12115</name>
</gene>
<evidence type="ECO:0000313" key="2">
    <source>
        <dbReference type="Proteomes" id="UP001596119"/>
    </source>
</evidence>
<protein>
    <recommendedName>
        <fullName evidence="3">Short subunit dehydrogenase</fullName>
    </recommendedName>
</protein>
<name>A0ABW1I5P7_9PSEU</name>
<evidence type="ECO:0000313" key="1">
    <source>
        <dbReference type="EMBL" id="MFC5949017.1"/>
    </source>
</evidence>
<proteinExistence type="predicted"/>
<dbReference type="SUPFAM" id="SSF51735">
    <property type="entry name" value="NAD(P)-binding Rossmann-fold domains"/>
    <property type="match status" value="1"/>
</dbReference>
<evidence type="ECO:0008006" key="3">
    <source>
        <dbReference type="Google" id="ProtNLM"/>
    </source>
</evidence>